<feature type="region of interest" description="Disordered" evidence="1">
    <location>
        <begin position="1187"/>
        <end position="1246"/>
    </location>
</feature>
<sequence>MNPHLRGGSVENHLGKATLSSTDRDLNLDLVLSSRAQHDKRVIQLRHRGGAKETRKLHLVEEPNVPTGIGTGQRMSRAGAHPSQHSSPLPHRRYSVPETVMRRYTLTKQRSDSSDSGGVATVPVVTPEAIPSDHSSGSRNIRQAGKRHGEGDSEDRRRDSPSSNRQNRHRNEFFPDKDLVNDKISSLKHSTSKDSDKNERRMLEKFNISRSNKIARQLSQDSIDKCFHRRYSEQLTGGSWNRNSLSPIGRSCIFRRRTSYPQAREGSAAAALQSSSSTKIQEFKLEMPAIMLEGSSSNYYQTKSDHTLSTQDMTVSIISDSAAERNESSLIDGKIISMDDFENEQLSPSAAEDNLSVTKTFRKESSGAKFEILSSPTLYKTKSDHTISTQDLTVSLTSELTNGDKNRDSEIDDNSNSKIAPKRHFGVEIENLKMLSGSSTSLYPNNSDHTLSTQDATLSLTSGLTLIDNEALVGESKEDDNYDCTCQPVNTSAFGSTPTMDKDFRKVVPMASVGGMSSPTMYPDKSDHTISTQDMTLSLRSESAANQSDQVGDTAKTSSRELNELFHENPSTSENTTFRSNDSRIDTSEIKSNFESSPSFYKTTSDHTISTQDMTLSLRSDSAFTQSELSLANDEIVLSKSSKVIGKLHEGNKDETPGSDGRLSRRNVLSKNKNDPTSVEKDYILKQDQDEAKEFLEQDEQKLEASQIVSQRSNGSNKSYEVKKLSLDEPPQSSSSSPDTGGNNSESRSGQSSGYNESPLGRTSETSTDVSACTPTECIVTTPESDQTHNMSTSSDRISESCSITPVGNSSGSSRPSTTPEGTEIQIKSLENSTTLGQTVSDHTTSTQDMTLSLKSESVVTHNTPDHESGKSSELTAFSDLVQDIDHISFMEDQKEEVIESNVGSIFSALNVKDKPTIVIPNDVTTRSTQTSAQGSVSENVSGEQGPLSSCIGTGSVYRKNVDAELVVPRYSALPRSMSMLVNTSSGDCSSNSNSDSECLSLVDSLEESLSPNHKKRVARDHHCTKVQSAPTRRSANILANRFQRRFEVIPEEKSGSLESSTEDQNRLVADQSRRASLTVEKIENSVKQDENDINNAFNAIYVDSKTNQIKKSRRKSTGNAINVTNLEFNKTSQSERNINNDTLYQSNNKENSTFNDNKNKEDFYLDEVRKRKSIKTEDNIIRKTKGIKQKSEIQRTSSECDFNHSEQHLLEDESSSSNDRQVNNNGGGRDSRRSSLKRKTLPKRTVYQPKTVESLSRQGLDYVNATTQDKLVQLDQIKDLPPDQYGSTPVEQDKIVPLEISKCYQGRASLMLQAEERDLLSLSRGWINFYLIKENLSTPDESNVEDGKPTPTDDDLTAHSPTTALPELLPATRRQSLVPPADKGPLTLPKSPSTPDSDHSTTYLQISGSPRLGISNVLEGSGELACSESSVSSSGDSEDDRDGSPAVYPLRWPVRARRSSRPHRTRSRTQNYHQSEATPYQYQQPQQTGGTGSGWTVTVAGTTTFPQDHHDVEMRLSFPACSRRHTASQSDSGVGEDTNNNGGHHGESQSHFLPPAQMNNTQHWSLTVKNQTGGFDKKQGEAKNGKKLYQCLPDLTLHTDQVKNTKKVIKRPDTGLPVTSVVDEETLKVRAQRRLSLASWPKVHKIVQNKVIIRKASGNVSQEVRSVSHLLEDESGHLVLKSGLTITGSAITPEKKPRVPTMSERDVTRMHTTK</sequence>
<feature type="compositionally biased region" description="Polar residues" evidence="1">
    <location>
        <begin position="738"/>
        <end position="774"/>
    </location>
</feature>
<feature type="region of interest" description="Disordered" evidence="1">
    <location>
        <begin position="63"/>
        <end position="97"/>
    </location>
</feature>
<feature type="region of interest" description="Disordered" evidence="1">
    <location>
        <begin position="1011"/>
        <end position="1031"/>
    </location>
</feature>
<proteinExistence type="predicted"/>
<accession>A0A7R9IYZ3</accession>
<organism evidence="2">
    <name type="scientific">Timema californicum</name>
    <name type="common">California timema</name>
    <name type="synonym">Walking stick</name>
    <dbReference type="NCBI Taxonomy" id="61474"/>
    <lineage>
        <taxon>Eukaryota</taxon>
        <taxon>Metazoa</taxon>
        <taxon>Ecdysozoa</taxon>
        <taxon>Arthropoda</taxon>
        <taxon>Hexapoda</taxon>
        <taxon>Insecta</taxon>
        <taxon>Pterygota</taxon>
        <taxon>Neoptera</taxon>
        <taxon>Polyneoptera</taxon>
        <taxon>Phasmatodea</taxon>
        <taxon>Timematodea</taxon>
        <taxon>Timematoidea</taxon>
        <taxon>Timematidae</taxon>
        <taxon>Timema</taxon>
    </lineage>
</organism>
<feature type="region of interest" description="Disordered" evidence="1">
    <location>
        <begin position="1133"/>
        <end position="1159"/>
    </location>
</feature>
<feature type="compositionally biased region" description="Basic residues" evidence="1">
    <location>
        <begin position="1455"/>
        <end position="1468"/>
    </location>
</feature>
<feature type="compositionally biased region" description="Polar residues" evidence="1">
    <location>
        <begin position="782"/>
        <end position="821"/>
    </location>
</feature>
<feature type="compositionally biased region" description="Low complexity" evidence="1">
    <location>
        <begin position="1426"/>
        <end position="1436"/>
    </location>
</feature>
<feature type="region of interest" description="Disordered" evidence="1">
    <location>
        <begin position="648"/>
        <end position="683"/>
    </location>
</feature>
<feature type="compositionally biased region" description="Basic and acidic residues" evidence="1">
    <location>
        <begin position="147"/>
        <end position="160"/>
    </location>
</feature>
<protein>
    <submittedName>
        <fullName evidence="2">(California timema) hypothetical protein</fullName>
    </submittedName>
</protein>
<evidence type="ECO:0000313" key="2">
    <source>
        <dbReference type="EMBL" id="CAD7569581.1"/>
    </source>
</evidence>
<feature type="compositionally biased region" description="Basic residues" evidence="1">
    <location>
        <begin position="1013"/>
        <end position="1025"/>
    </location>
</feature>
<feature type="region of interest" description="Disordered" evidence="1">
    <location>
        <begin position="925"/>
        <end position="946"/>
    </location>
</feature>
<dbReference type="EMBL" id="OE179720">
    <property type="protein sequence ID" value="CAD7569581.1"/>
    <property type="molecule type" value="Genomic_DNA"/>
</dbReference>
<evidence type="ECO:0000256" key="1">
    <source>
        <dbReference type="SAM" id="MobiDB-lite"/>
    </source>
</evidence>
<feature type="compositionally biased region" description="Basic and acidic residues" evidence="1">
    <location>
        <begin position="1202"/>
        <end position="1212"/>
    </location>
</feature>
<feature type="region of interest" description="Disordered" evidence="1">
    <location>
        <begin position="1523"/>
        <end position="1558"/>
    </location>
</feature>
<gene>
    <name evidence="2" type="ORF">TCMB3V08_LOCUS2316</name>
</gene>
<feature type="region of interest" description="Disordered" evidence="1">
    <location>
        <begin position="725"/>
        <end position="822"/>
    </location>
</feature>
<feature type="region of interest" description="Disordered" evidence="1">
    <location>
        <begin position="565"/>
        <end position="584"/>
    </location>
</feature>
<feature type="compositionally biased region" description="Low complexity" evidence="1">
    <location>
        <begin position="1478"/>
        <end position="1496"/>
    </location>
</feature>
<feature type="compositionally biased region" description="Polar residues" evidence="1">
    <location>
        <begin position="569"/>
        <end position="580"/>
    </location>
</feature>
<feature type="compositionally biased region" description="Basic and acidic residues" evidence="1">
    <location>
        <begin position="672"/>
        <end position="683"/>
    </location>
</feature>
<name>A0A7R9IYZ3_TIMCA</name>
<feature type="compositionally biased region" description="Polar residues" evidence="1">
    <location>
        <begin position="1133"/>
        <end position="1157"/>
    </location>
</feature>
<feature type="compositionally biased region" description="Polar residues" evidence="1">
    <location>
        <begin position="1528"/>
        <end position="1543"/>
    </location>
</feature>
<feature type="compositionally biased region" description="Basic and acidic residues" evidence="1">
    <location>
        <begin position="169"/>
        <end position="181"/>
    </location>
</feature>
<feature type="region of interest" description="Disordered" evidence="1">
    <location>
        <begin position="1692"/>
        <end position="1715"/>
    </location>
</feature>
<feature type="compositionally biased region" description="Polar residues" evidence="1">
    <location>
        <begin position="1216"/>
        <end position="1225"/>
    </location>
</feature>
<feature type="region of interest" description="Disordered" evidence="1">
    <location>
        <begin position="127"/>
        <end position="199"/>
    </location>
</feature>
<reference evidence="2" key="1">
    <citation type="submission" date="2020-11" db="EMBL/GenBank/DDBJ databases">
        <authorList>
            <person name="Tran Van P."/>
        </authorList>
    </citation>
    <scope>NUCLEOTIDE SEQUENCE</scope>
</reference>
<feature type="region of interest" description="Disordered" evidence="1">
    <location>
        <begin position="1340"/>
        <end position="1409"/>
    </location>
</feature>
<feature type="region of interest" description="Disordered" evidence="1">
    <location>
        <begin position="1426"/>
        <end position="1496"/>
    </location>
</feature>
<feature type="compositionally biased region" description="Basic and acidic residues" evidence="1">
    <location>
        <begin position="1694"/>
        <end position="1715"/>
    </location>
</feature>